<reference evidence="1" key="1">
    <citation type="submission" date="2018-05" db="EMBL/GenBank/DDBJ databases">
        <title>Draft genome of Mucuna pruriens seed.</title>
        <authorList>
            <person name="Nnadi N.E."/>
            <person name="Vos R."/>
            <person name="Hasami M.H."/>
            <person name="Devisetty U.K."/>
            <person name="Aguiy J.C."/>
        </authorList>
    </citation>
    <scope>NUCLEOTIDE SEQUENCE [LARGE SCALE GENOMIC DNA]</scope>
    <source>
        <strain evidence="1">JCA_2017</strain>
    </source>
</reference>
<dbReference type="EMBL" id="QJKJ01002159">
    <property type="protein sequence ID" value="RDY04035.1"/>
    <property type="molecule type" value="Genomic_DNA"/>
</dbReference>
<keyword evidence="2" id="KW-1185">Reference proteome</keyword>
<proteinExistence type="predicted"/>
<gene>
    <name evidence="1" type="ORF">CR513_12302</name>
</gene>
<name>A0A371HML6_MUCPR</name>
<dbReference type="AlphaFoldDB" id="A0A371HML6"/>
<protein>
    <submittedName>
        <fullName evidence="1">Uncharacterized protein</fullName>
    </submittedName>
</protein>
<evidence type="ECO:0000313" key="1">
    <source>
        <dbReference type="EMBL" id="RDY04035.1"/>
    </source>
</evidence>
<dbReference type="Proteomes" id="UP000257109">
    <property type="component" value="Unassembled WGS sequence"/>
</dbReference>
<sequence>MRASKEGVLKRSLTPQRPDQFPATLSAVAVVLHRNPRQRFPPMLPHLNRKLHRPKHAVIKPSAPRSIAPHEPRTSRMQSISMFGLSKLKEVDVQGIQEVIIDAPSLENFCFCPGGDVHASFKMNIDKYRSLSGLYLWSLKSTTIVDRWFLDLFPKFPFLES</sequence>
<organism evidence="1 2">
    <name type="scientific">Mucuna pruriens</name>
    <name type="common">Velvet bean</name>
    <name type="synonym">Dolichos pruriens</name>
    <dbReference type="NCBI Taxonomy" id="157652"/>
    <lineage>
        <taxon>Eukaryota</taxon>
        <taxon>Viridiplantae</taxon>
        <taxon>Streptophyta</taxon>
        <taxon>Embryophyta</taxon>
        <taxon>Tracheophyta</taxon>
        <taxon>Spermatophyta</taxon>
        <taxon>Magnoliopsida</taxon>
        <taxon>eudicotyledons</taxon>
        <taxon>Gunneridae</taxon>
        <taxon>Pentapetalae</taxon>
        <taxon>rosids</taxon>
        <taxon>fabids</taxon>
        <taxon>Fabales</taxon>
        <taxon>Fabaceae</taxon>
        <taxon>Papilionoideae</taxon>
        <taxon>50 kb inversion clade</taxon>
        <taxon>NPAAA clade</taxon>
        <taxon>indigoferoid/millettioid clade</taxon>
        <taxon>Phaseoleae</taxon>
        <taxon>Mucuna</taxon>
    </lineage>
</organism>
<accession>A0A371HML6</accession>
<feature type="non-terminal residue" evidence="1">
    <location>
        <position position="1"/>
    </location>
</feature>
<evidence type="ECO:0000313" key="2">
    <source>
        <dbReference type="Proteomes" id="UP000257109"/>
    </source>
</evidence>
<comment type="caution">
    <text evidence="1">The sequence shown here is derived from an EMBL/GenBank/DDBJ whole genome shotgun (WGS) entry which is preliminary data.</text>
</comment>